<evidence type="ECO:0000313" key="12">
    <source>
        <dbReference type="Proteomes" id="UP001158576"/>
    </source>
</evidence>
<dbReference type="PROSITE" id="PS00189">
    <property type="entry name" value="LIPOYL"/>
    <property type="match status" value="1"/>
</dbReference>
<dbReference type="PANTHER" id="PTHR43178:SF5">
    <property type="entry name" value="LIPOAMIDE ACYLTRANSFERASE COMPONENT OF BRANCHED-CHAIN ALPHA-KETO ACID DEHYDROGENASE COMPLEX, MITOCHONDRIAL"/>
    <property type="match status" value="1"/>
</dbReference>
<evidence type="ECO:0000256" key="5">
    <source>
        <dbReference type="ARBA" id="ARBA00022946"/>
    </source>
</evidence>
<dbReference type="PROSITE" id="PS50968">
    <property type="entry name" value="BIOTINYL_LIPOYL"/>
    <property type="match status" value="1"/>
</dbReference>
<dbReference type="PANTHER" id="PTHR43178">
    <property type="entry name" value="DIHYDROLIPOAMIDE ACETYLTRANSFERASE COMPONENT OF PYRUVATE DEHYDROGENASE COMPLEX"/>
    <property type="match status" value="1"/>
</dbReference>
<evidence type="ECO:0000256" key="6">
    <source>
        <dbReference type="ARBA" id="ARBA00023315"/>
    </source>
</evidence>
<dbReference type="Pfam" id="PF00198">
    <property type="entry name" value="2-oxoacid_dh"/>
    <property type="match status" value="1"/>
</dbReference>
<feature type="region of interest" description="Disordered" evidence="8">
    <location>
        <begin position="134"/>
        <end position="158"/>
    </location>
</feature>
<dbReference type="Pfam" id="PF00364">
    <property type="entry name" value="Biotin_lipoyl"/>
    <property type="match status" value="1"/>
</dbReference>
<keyword evidence="5" id="KW-0809">Transit peptide</keyword>
<proteinExistence type="inferred from homology"/>
<evidence type="ECO:0000256" key="2">
    <source>
        <dbReference type="ARBA" id="ARBA00007317"/>
    </source>
</evidence>
<feature type="domain" description="Peripheral subunit-binding (PSBD)" evidence="10">
    <location>
        <begin position="158"/>
        <end position="195"/>
    </location>
</feature>
<keyword evidence="12" id="KW-1185">Reference proteome</keyword>
<comment type="similarity">
    <text evidence="2 7">Belongs to the 2-oxoacid dehydrogenase family.</text>
</comment>
<evidence type="ECO:0000259" key="9">
    <source>
        <dbReference type="PROSITE" id="PS50968"/>
    </source>
</evidence>
<dbReference type="Proteomes" id="UP001158576">
    <property type="component" value="Chromosome 2"/>
</dbReference>
<dbReference type="SUPFAM" id="SSF52777">
    <property type="entry name" value="CoA-dependent acyltransferases"/>
    <property type="match status" value="1"/>
</dbReference>
<comment type="cofactor">
    <cofactor evidence="1 7">
        <name>(R)-lipoate</name>
        <dbReference type="ChEBI" id="CHEBI:83088"/>
    </cofactor>
</comment>
<feature type="domain" description="Lipoyl-binding" evidence="9">
    <location>
        <begin position="41"/>
        <end position="116"/>
    </location>
</feature>
<dbReference type="InterPro" id="IPR004167">
    <property type="entry name" value="PSBD"/>
</dbReference>
<dbReference type="InterPro" id="IPR001078">
    <property type="entry name" value="2-oxoacid_DH_actylTfrase"/>
</dbReference>
<keyword evidence="3 7" id="KW-0808">Transferase</keyword>
<dbReference type="Pfam" id="PF02817">
    <property type="entry name" value="E3_binding"/>
    <property type="match status" value="1"/>
</dbReference>
<dbReference type="InterPro" id="IPR050743">
    <property type="entry name" value="2-oxoacid_DH_E2_comp"/>
</dbReference>
<evidence type="ECO:0000256" key="7">
    <source>
        <dbReference type="RuleBase" id="RU003423"/>
    </source>
</evidence>
<evidence type="ECO:0000256" key="3">
    <source>
        <dbReference type="ARBA" id="ARBA00022679"/>
    </source>
</evidence>
<dbReference type="EC" id="2.3.1.-" evidence="7"/>
<feature type="compositionally biased region" description="Basic and acidic residues" evidence="8">
    <location>
        <begin position="145"/>
        <end position="158"/>
    </location>
</feature>
<gene>
    <name evidence="11" type="ORF">OKIOD_LOCUS17003</name>
</gene>
<dbReference type="InterPro" id="IPR023213">
    <property type="entry name" value="CAT-like_dom_sf"/>
</dbReference>
<reference evidence="11 12" key="1">
    <citation type="submission" date="2021-04" db="EMBL/GenBank/DDBJ databases">
        <authorList>
            <person name="Bliznina A."/>
        </authorList>
    </citation>
    <scope>NUCLEOTIDE SEQUENCE [LARGE SCALE GENOMIC DNA]</scope>
</reference>
<dbReference type="Gene3D" id="4.10.320.10">
    <property type="entry name" value="E3-binding domain"/>
    <property type="match status" value="1"/>
</dbReference>
<dbReference type="InterPro" id="IPR036625">
    <property type="entry name" value="E3-bd_dom_sf"/>
</dbReference>
<organism evidence="11 12">
    <name type="scientific">Oikopleura dioica</name>
    <name type="common">Tunicate</name>
    <dbReference type="NCBI Taxonomy" id="34765"/>
    <lineage>
        <taxon>Eukaryota</taxon>
        <taxon>Metazoa</taxon>
        <taxon>Chordata</taxon>
        <taxon>Tunicata</taxon>
        <taxon>Appendicularia</taxon>
        <taxon>Copelata</taxon>
        <taxon>Oikopleuridae</taxon>
        <taxon>Oikopleura</taxon>
    </lineage>
</organism>
<dbReference type="InterPro" id="IPR011053">
    <property type="entry name" value="Single_hybrid_motif"/>
</dbReference>
<dbReference type="Gene3D" id="3.30.559.10">
    <property type="entry name" value="Chloramphenicol acetyltransferase-like domain"/>
    <property type="match status" value="1"/>
</dbReference>
<dbReference type="SUPFAM" id="SSF51230">
    <property type="entry name" value="Single hybrid motif"/>
    <property type="match status" value="1"/>
</dbReference>
<dbReference type="InterPro" id="IPR000089">
    <property type="entry name" value="Biotin_lipoyl"/>
</dbReference>
<dbReference type="InterPro" id="IPR003016">
    <property type="entry name" value="2-oxoA_DH_lipoyl-BS"/>
</dbReference>
<accession>A0ABN7T8M4</accession>
<evidence type="ECO:0000259" key="10">
    <source>
        <dbReference type="PROSITE" id="PS51826"/>
    </source>
</evidence>
<keyword evidence="4 7" id="KW-0450">Lipoyl</keyword>
<evidence type="ECO:0000256" key="4">
    <source>
        <dbReference type="ARBA" id="ARBA00022823"/>
    </source>
</evidence>
<name>A0ABN7T8M4_OIKDI</name>
<dbReference type="PROSITE" id="PS51826">
    <property type="entry name" value="PSBD"/>
    <property type="match status" value="1"/>
</dbReference>
<protein>
    <recommendedName>
        <fullName evidence="7">Dihydrolipoamide acetyltransferase component of pyruvate dehydrogenase complex</fullName>
        <ecNumber evidence="7">2.3.1.-</ecNumber>
    </recommendedName>
</protein>
<dbReference type="Gene3D" id="2.40.50.100">
    <property type="match status" value="1"/>
</dbReference>
<evidence type="ECO:0000256" key="8">
    <source>
        <dbReference type="SAM" id="MobiDB-lite"/>
    </source>
</evidence>
<evidence type="ECO:0000256" key="1">
    <source>
        <dbReference type="ARBA" id="ARBA00001938"/>
    </source>
</evidence>
<dbReference type="SUPFAM" id="SSF47005">
    <property type="entry name" value="Peripheral subunit-binding domain of 2-oxo acid dehydrogenase complex"/>
    <property type="match status" value="1"/>
</dbReference>
<evidence type="ECO:0000313" key="11">
    <source>
        <dbReference type="EMBL" id="CAG5114171.1"/>
    </source>
</evidence>
<sequence>MLSRFARLRKVARVLSVASPRVNQQVLLRRSLATTSSAPKVIQFALSDIGEGTKEVVVKEWYVKVGQVVEEFDELVEVQSDKANVDITSRYAGKIVKIHYEIDDVAQVGDPLVDIEIEGDDDDEPVDNYVDHTESAATDDAVVTKSEEKSHKAGDKVKASPAVRKFAKDNQVDLSLVTPTGKGGTITRDDVEAFMAGPAPVAAPVPPAVQVAQGSAPPAPKPIKQMPVRAQAATSGGSRTEPLGPIAKAMQKSMTEALKIPHFGYNEEYDVTNLVELRKILKPLAAEYGIKLSYMPFIIKAVSLALSESPILNSSLSPDGTQIIYHEDHNIGFATDTPHGLLVPNIKQVQNLSILEVAQELNRLHQAGLENKLKPADIQGGTFSLSNIGAIGGTYAKPVILVPQVAIGAIGKIQRLPRFGPNDEVVARHLTYISWTADHRIIEGAQMARFSNKLKQYLEEPGSMMLHLR</sequence>
<keyword evidence="6 7" id="KW-0012">Acyltransferase</keyword>
<dbReference type="CDD" id="cd06849">
    <property type="entry name" value="lipoyl_domain"/>
    <property type="match status" value="1"/>
</dbReference>
<dbReference type="EMBL" id="OU015567">
    <property type="protein sequence ID" value="CAG5114171.1"/>
    <property type="molecule type" value="Genomic_DNA"/>
</dbReference>